<name>A0A9X2HV31_9GAMM</name>
<reference evidence="5" key="2">
    <citation type="submission" date="2023-01" db="EMBL/GenBank/DDBJ databases">
        <title>Gilvimarinus xylanilyticus HB14 isolated from Caulerpa lentillifera aquaculture base in Hainan, China.</title>
        <authorList>
            <person name="Zhang Y.-J."/>
        </authorList>
    </citation>
    <scope>NUCLEOTIDE SEQUENCE</scope>
    <source>
        <strain evidence="5">HB14</strain>
    </source>
</reference>
<keyword evidence="6" id="KW-1185">Reference proteome</keyword>
<dbReference type="RefSeq" id="WP_253967232.1">
    <property type="nucleotide sequence ID" value="NZ_JAMFTH010000001.1"/>
</dbReference>
<evidence type="ECO:0000256" key="3">
    <source>
        <dbReference type="ARBA" id="ARBA00023125"/>
    </source>
</evidence>
<keyword evidence="5" id="KW-0540">Nuclease</keyword>
<gene>
    <name evidence="5" type="ORF">M6D89_06620</name>
</gene>
<dbReference type="GO" id="GO:0004519">
    <property type="term" value="F:endonuclease activity"/>
    <property type="evidence" value="ECO:0007669"/>
    <property type="project" value="UniProtKB-KW"/>
</dbReference>
<comment type="caution">
    <text evidence="5">The sequence shown here is derived from an EMBL/GenBank/DDBJ whole genome shotgun (WGS) entry which is preliminary data.</text>
</comment>
<accession>A0A9X2HV31</accession>
<dbReference type="GO" id="GO:0016787">
    <property type="term" value="F:hydrolase activity"/>
    <property type="evidence" value="ECO:0007669"/>
    <property type="project" value="UniProtKB-KW"/>
</dbReference>
<dbReference type="Proteomes" id="UP001139319">
    <property type="component" value="Unassembled WGS sequence"/>
</dbReference>
<dbReference type="Gene3D" id="3.90.220.20">
    <property type="entry name" value="DNA methylase specificity domains"/>
    <property type="match status" value="2"/>
</dbReference>
<evidence type="ECO:0000313" key="5">
    <source>
        <dbReference type="EMBL" id="MCP8898968.1"/>
    </source>
</evidence>
<feature type="domain" description="Type I restriction modification DNA specificity" evidence="4">
    <location>
        <begin position="17"/>
        <end position="182"/>
    </location>
</feature>
<dbReference type="AlphaFoldDB" id="A0A9X2HV31"/>
<sequence length="406" mass="46862">MEAALKNQIGGLNLNRSDWRLVKFGDVAIQQKKTVDRENTDLTRYVKGEHMYSEDLHLREWGELQDEYLGPAFIRKFEEGDILYGSRRTYLRKVAIAPFDGITSNTTFVVKANEELIDRDLLPFIMLSEGFSQHSIRNSKGSVNPYVNWKDLASYEFLLPPKDWHKEIIEIFAEADRYRELTKVVCGKAKSVLRTILEEKVTNLNEKGFSRACLRDLIQIKHGFPFKSEYWSDDDGQLPIVVTIGNYDYEGGFRFFDTKIKCYSGDYPEDYKLNPGDLLLAMTCQTPGGEILGIPGIIEDKDRLYLHNQRMGKVEVINKNIVTLEYLYLLFLTDDFRRFLFSSASGTKVLHTSPSKISEYEFFLPPLAYQQSVVNEYKQVEKVVRGALSLENNQGHMFKSLVNQVF</sequence>
<proteinExistence type="inferred from homology"/>
<keyword evidence="3" id="KW-0238">DNA-binding</keyword>
<evidence type="ECO:0000256" key="2">
    <source>
        <dbReference type="ARBA" id="ARBA00022747"/>
    </source>
</evidence>
<keyword evidence="2" id="KW-0680">Restriction system</keyword>
<keyword evidence="5" id="KW-0255">Endonuclease</keyword>
<dbReference type="EC" id="3.1.21.-" evidence="5"/>
<comment type="similarity">
    <text evidence="1">Belongs to the type-I restriction system S methylase family.</text>
</comment>
<evidence type="ECO:0000256" key="1">
    <source>
        <dbReference type="ARBA" id="ARBA00010923"/>
    </source>
</evidence>
<dbReference type="CDD" id="cd17278">
    <property type="entry name" value="RMtype1_S_LdeBORF1052P-TRD2-CR2"/>
    <property type="match status" value="1"/>
</dbReference>
<dbReference type="PANTHER" id="PTHR30408">
    <property type="entry name" value="TYPE-1 RESTRICTION ENZYME ECOKI SPECIFICITY PROTEIN"/>
    <property type="match status" value="1"/>
</dbReference>
<dbReference type="InterPro" id="IPR044946">
    <property type="entry name" value="Restrct_endonuc_typeI_TRD_sf"/>
</dbReference>
<dbReference type="EMBL" id="JAMFTH010000001">
    <property type="protein sequence ID" value="MCP8898968.1"/>
    <property type="molecule type" value="Genomic_DNA"/>
</dbReference>
<feature type="domain" description="Type I restriction modification DNA specificity" evidence="4">
    <location>
        <begin position="212"/>
        <end position="374"/>
    </location>
</feature>
<dbReference type="Pfam" id="PF01420">
    <property type="entry name" value="Methylase_S"/>
    <property type="match status" value="2"/>
</dbReference>
<reference evidence="5" key="1">
    <citation type="submission" date="2022-05" db="EMBL/GenBank/DDBJ databases">
        <authorList>
            <person name="Sun H.-N."/>
        </authorList>
    </citation>
    <scope>NUCLEOTIDE SEQUENCE</scope>
    <source>
        <strain evidence="5">HB14</strain>
    </source>
</reference>
<dbReference type="SUPFAM" id="SSF116734">
    <property type="entry name" value="DNA methylase specificity domain"/>
    <property type="match status" value="2"/>
</dbReference>
<organism evidence="5 6">
    <name type="scientific">Gilvimarinus xylanilyticus</name>
    <dbReference type="NCBI Taxonomy" id="2944139"/>
    <lineage>
        <taxon>Bacteria</taxon>
        <taxon>Pseudomonadati</taxon>
        <taxon>Pseudomonadota</taxon>
        <taxon>Gammaproteobacteria</taxon>
        <taxon>Cellvibrionales</taxon>
        <taxon>Cellvibrionaceae</taxon>
        <taxon>Gilvimarinus</taxon>
    </lineage>
</organism>
<dbReference type="GO" id="GO:0009307">
    <property type="term" value="P:DNA restriction-modification system"/>
    <property type="evidence" value="ECO:0007669"/>
    <property type="project" value="UniProtKB-KW"/>
</dbReference>
<protein>
    <submittedName>
        <fullName evidence="5">Restriction endonuclease subunit S</fullName>
        <ecNumber evidence="5">3.1.21.-</ecNumber>
    </submittedName>
</protein>
<keyword evidence="5" id="KW-0378">Hydrolase</keyword>
<dbReference type="GO" id="GO:0003677">
    <property type="term" value="F:DNA binding"/>
    <property type="evidence" value="ECO:0007669"/>
    <property type="project" value="UniProtKB-KW"/>
</dbReference>
<dbReference type="PANTHER" id="PTHR30408:SF12">
    <property type="entry name" value="TYPE I RESTRICTION ENZYME MJAVIII SPECIFICITY SUBUNIT"/>
    <property type="match status" value="1"/>
</dbReference>
<dbReference type="InterPro" id="IPR000055">
    <property type="entry name" value="Restrct_endonuc_typeI_TRD"/>
</dbReference>
<evidence type="ECO:0000313" key="6">
    <source>
        <dbReference type="Proteomes" id="UP001139319"/>
    </source>
</evidence>
<evidence type="ECO:0000259" key="4">
    <source>
        <dbReference type="Pfam" id="PF01420"/>
    </source>
</evidence>
<dbReference type="InterPro" id="IPR052021">
    <property type="entry name" value="Type-I_RS_S_subunit"/>
</dbReference>